<feature type="modified residue" description="4-aspartylphosphate" evidence="3">
    <location>
        <position position="56"/>
    </location>
</feature>
<evidence type="ECO:0000256" key="3">
    <source>
        <dbReference type="PROSITE-ProRule" id="PRU00169"/>
    </source>
</evidence>
<dbReference type="PANTHER" id="PTHR37299">
    <property type="entry name" value="TRANSCRIPTIONAL REGULATOR-RELATED"/>
    <property type="match status" value="1"/>
</dbReference>
<comment type="function">
    <text evidence="2">May play the central regulatory role in sporulation. It may be an element of the effector pathway responsible for the activation of sporulation genes in response to nutritional stress. Spo0A may act in concert with spo0H (a sigma factor) to control the expression of some genes that are critical to the sporulation process.</text>
</comment>
<dbReference type="AlphaFoldDB" id="A0A1G9U8X9"/>
<name>A0A1G9U8X9_9FIRM</name>
<dbReference type="PROSITE" id="PS50110">
    <property type="entry name" value="RESPONSE_REGULATORY"/>
    <property type="match status" value="1"/>
</dbReference>
<sequence length="246" mass="28502">MRIAICDDDSIVIDDVRWRIQDIDDSIEYDGYSSSIDLLVTLKNKGYNFYDLIILDHLMPEINGLQLAEILRKNNFTGLIVFLTGEDGIIDDTFKVLPFRFLRKPINKDRFNEMISAAHKKITKNRLIEVPVSKLEKLVLKINDIVLFEAGHRKSIVVTRDSELESTRNISDWERFVEEEKLNCFVRITKSYVINLEHVVGYSKGYRGGSVKLDNVHYKEVEVSSSYWGHFIDSMNVYSLSNKVTI</sequence>
<reference evidence="6" key="1">
    <citation type="submission" date="2016-10" db="EMBL/GenBank/DDBJ databases">
        <authorList>
            <person name="Varghese N."/>
            <person name="Submissions S."/>
        </authorList>
    </citation>
    <scope>NUCLEOTIDE SEQUENCE [LARGE SCALE GENOMIC DNA]</scope>
    <source>
        <strain evidence="6">M83</strain>
    </source>
</reference>
<dbReference type="Pfam" id="PF00072">
    <property type="entry name" value="Response_reg"/>
    <property type="match status" value="1"/>
</dbReference>
<organism evidence="5 6">
    <name type="scientific">Lachnospira pectinoschiza</name>
    <dbReference type="NCBI Taxonomy" id="28052"/>
    <lineage>
        <taxon>Bacteria</taxon>
        <taxon>Bacillati</taxon>
        <taxon>Bacillota</taxon>
        <taxon>Clostridia</taxon>
        <taxon>Lachnospirales</taxon>
        <taxon>Lachnospiraceae</taxon>
        <taxon>Lachnospira</taxon>
    </lineage>
</organism>
<dbReference type="InterPro" id="IPR046947">
    <property type="entry name" value="LytR-like"/>
</dbReference>
<dbReference type="GO" id="GO:0000156">
    <property type="term" value="F:phosphorelay response regulator activity"/>
    <property type="evidence" value="ECO:0007669"/>
    <property type="project" value="InterPro"/>
</dbReference>
<dbReference type="Proteomes" id="UP000187651">
    <property type="component" value="Unassembled WGS sequence"/>
</dbReference>
<dbReference type="RefSeq" id="WP_074520895.1">
    <property type="nucleotide sequence ID" value="NZ_FNHZ01000001.1"/>
</dbReference>
<evidence type="ECO:0000313" key="6">
    <source>
        <dbReference type="Proteomes" id="UP000187651"/>
    </source>
</evidence>
<keyword evidence="3" id="KW-0597">Phosphoprotein</keyword>
<dbReference type="OrthoDB" id="9788600at2"/>
<dbReference type="InterPro" id="IPR007492">
    <property type="entry name" value="LytTR_DNA-bd_dom"/>
</dbReference>
<dbReference type="SUPFAM" id="SSF52172">
    <property type="entry name" value="CheY-like"/>
    <property type="match status" value="1"/>
</dbReference>
<dbReference type="InterPro" id="IPR001789">
    <property type="entry name" value="Sig_transdc_resp-reg_receiver"/>
</dbReference>
<dbReference type="Gene3D" id="3.40.50.2300">
    <property type="match status" value="1"/>
</dbReference>
<evidence type="ECO:0000256" key="2">
    <source>
        <dbReference type="ARBA" id="ARBA00024867"/>
    </source>
</evidence>
<feature type="domain" description="Response regulatory" evidence="4">
    <location>
        <begin position="2"/>
        <end position="119"/>
    </location>
</feature>
<dbReference type="GO" id="GO:0003677">
    <property type="term" value="F:DNA binding"/>
    <property type="evidence" value="ECO:0007669"/>
    <property type="project" value="InterPro"/>
</dbReference>
<dbReference type="EMBL" id="FNHZ01000001">
    <property type="protein sequence ID" value="SDM56154.1"/>
    <property type="molecule type" value="Genomic_DNA"/>
</dbReference>
<evidence type="ECO:0000313" key="5">
    <source>
        <dbReference type="EMBL" id="SDM56154.1"/>
    </source>
</evidence>
<dbReference type="Gene3D" id="2.40.50.1020">
    <property type="entry name" value="LytTr DNA-binding domain"/>
    <property type="match status" value="1"/>
</dbReference>
<dbReference type="SMART" id="SM00850">
    <property type="entry name" value="LytTR"/>
    <property type="match status" value="1"/>
</dbReference>
<dbReference type="PANTHER" id="PTHR37299:SF1">
    <property type="entry name" value="STAGE 0 SPORULATION PROTEIN A HOMOLOG"/>
    <property type="match status" value="1"/>
</dbReference>
<evidence type="ECO:0000256" key="1">
    <source>
        <dbReference type="ARBA" id="ARBA00018672"/>
    </source>
</evidence>
<dbReference type="Pfam" id="PF04397">
    <property type="entry name" value="LytTR"/>
    <property type="match status" value="1"/>
</dbReference>
<keyword evidence="6" id="KW-1185">Reference proteome</keyword>
<dbReference type="InterPro" id="IPR011006">
    <property type="entry name" value="CheY-like_superfamily"/>
</dbReference>
<dbReference type="SMART" id="SM00448">
    <property type="entry name" value="REC"/>
    <property type="match status" value="1"/>
</dbReference>
<accession>A0A1G9U8X9</accession>
<gene>
    <name evidence="5" type="ORF">SAMN05216544_0660</name>
</gene>
<protein>
    <recommendedName>
        <fullName evidence="1">Stage 0 sporulation protein A homolog</fullName>
    </recommendedName>
</protein>
<proteinExistence type="predicted"/>
<evidence type="ECO:0000259" key="4">
    <source>
        <dbReference type="PROSITE" id="PS50110"/>
    </source>
</evidence>